<name>A0A4Q9QFN6_9APHY</name>
<evidence type="ECO:0000313" key="1">
    <source>
        <dbReference type="EMBL" id="TBU66041.1"/>
    </source>
</evidence>
<feature type="non-terminal residue" evidence="1">
    <location>
        <position position="226"/>
    </location>
</feature>
<organism evidence="1 2">
    <name type="scientific">Dichomitus squalens</name>
    <dbReference type="NCBI Taxonomy" id="114155"/>
    <lineage>
        <taxon>Eukaryota</taxon>
        <taxon>Fungi</taxon>
        <taxon>Dikarya</taxon>
        <taxon>Basidiomycota</taxon>
        <taxon>Agaricomycotina</taxon>
        <taxon>Agaricomycetes</taxon>
        <taxon>Polyporales</taxon>
        <taxon>Polyporaceae</taxon>
        <taxon>Dichomitus</taxon>
    </lineage>
</organism>
<dbReference type="EMBL" id="ML145084">
    <property type="protein sequence ID" value="TBU66041.1"/>
    <property type="molecule type" value="Genomic_DNA"/>
</dbReference>
<dbReference type="AlphaFoldDB" id="A0A4Q9QFN6"/>
<reference evidence="1 2" key="1">
    <citation type="submission" date="2019-01" db="EMBL/GenBank/DDBJ databases">
        <title>Draft genome sequences of three monokaryotic isolates of the white-rot basidiomycete fungus Dichomitus squalens.</title>
        <authorList>
            <consortium name="DOE Joint Genome Institute"/>
            <person name="Lopez S.C."/>
            <person name="Andreopoulos B."/>
            <person name="Pangilinan J."/>
            <person name="Lipzen A."/>
            <person name="Riley R."/>
            <person name="Ahrendt S."/>
            <person name="Ng V."/>
            <person name="Barry K."/>
            <person name="Daum C."/>
            <person name="Grigoriev I.V."/>
            <person name="Hilden K.S."/>
            <person name="Makela M.R."/>
            <person name="de Vries R.P."/>
        </authorList>
    </citation>
    <scope>NUCLEOTIDE SEQUENCE [LARGE SCALE GENOMIC DNA]</scope>
    <source>
        <strain evidence="1 2">CBS 464.89</strain>
    </source>
</reference>
<dbReference type="Proteomes" id="UP000292082">
    <property type="component" value="Unassembled WGS sequence"/>
</dbReference>
<protein>
    <recommendedName>
        <fullName evidence="3">F-box domain-containing protein</fullName>
    </recommendedName>
</protein>
<accession>A0A4Q9QFN6</accession>
<evidence type="ECO:0000313" key="2">
    <source>
        <dbReference type="Proteomes" id="UP000292082"/>
    </source>
</evidence>
<sequence length="226" mass="25516">MSSPAAHVVPWEIIEHCVDSCSEDYSTLKQWALTCHALLPRTRTALFRHVRIRTRLSLSRFVGSISTKPELAMLVLQLSIIPACSDALYAPFMSFSRLFRRLRAMSLGVDPTLSTPPYAASFLRYDAVISVEIAKVAFRDHSDFVKLLWTFPHVRTLRLGAITFTNQPTPVETARLRDRSVRKDRIPSQLKTVEVQASGLFPLELMEALGFNLEQKSMRIVKTAGL</sequence>
<evidence type="ECO:0008006" key="3">
    <source>
        <dbReference type="Google" id="ProtNLM"/>
    </source>
</evidence>
<keyword evidence="2" id="KW-1185">Reference proteome</keyword>
<gene>
    <name evidence="1" type="ORF">BD310DRAFT_837509</name>
</gene>
<proteinExistence type="predicted"/>